<dbReference type="SUPFAM" id="SSF53448">
    <property type="entry name" value="Nucleotide-diphospho-sugar transferases"/>
    <property type="match status" value="1"/>
</dbReference>
<evidence type="ECO:0000313" key="5">
    <source>
        <dbReference type="EMBL" id="KAK7469308.1"/>
    </source>
</evidence>
<feature type="transmembrane region" description="Helical" evidence="2">
    <location>
        <begin position="766"/>
        <end position="786"/>
    </location>
</feature>
<sequence length="921" mass="103795">MDYDRWDAFLHHLFKQTQGDAWFKPEEVVSSGVAVRVNDSEFRVFPYENIALEPFETALAHLNPVVAVKIRNAAVHAALTDIDPEETSVYIDGNTRIQVLDTMLLLPQADKEQCAAFIVSFPVVYVYHDFDDFTSFLQRDERVLVVWSDSLHAIIPACHELEQRLIKLLWRSGTCSTPAVSSTVGSPPRSEAGTPRPLKGTTVLSAETNVSVTRSEESHSFEYIETSSGVEELEAFAARKRPLQLYAPIYHGMAAGLSILFMGNNINRLLREWLLDGSPIRFALIALLPLLFCISLFFAMQMLQNIAMAVGPVAQFHTNSKYYSAVKPRPNKLVDNNLPHITIQMPVYKESLESVLVPSIRSLKRAMQTYARQGGTSSIFINDDGLRLLPVADRNERITFYAEQNIGWVARPSHSDEPDGFKRAGRFKKASNMNYALALSLKVEAHLERLMAEVGCEEQPPRDNRVSSDSRPQYGNEYQNRAVSDITDRSLPSTDTKGPDNLEEKALALAMEEVYESSGRKFRAWAANGKAIRLGEIILLVDSDTNIPEDCLRDAAREMSESPTVAIIQHESDILKVAHHYFEDAMAYLTRRITRTISMACANGEVPPFMGHNAFLRWKALQDAAFMDSADGQEKIWSDSNVSEDFDMALRLLRNGYDLRWATYSAGEFKEGVSLTISDECNRWQKYAYGCSELVFNPISKWLRRGPITRQFRRFMWSNTPLYYKLSVLAYVSSYYGIAASLTVAVINYILLGFQFPVDGFYIHNFEVWVASLVVYFGAGSIGYALLEYRLGYKSLASSFLENLVWIPLLFIFFFGLGIPLSQAILAHLVSYNISWSATIKEVNRSNFFKEIPQIWKRFWFPLSVSLVIVLGVAVCSTSVVGVEWQVNGSSWGVILPLLVGAGCHALFPIVLNPWLMVFSY</sequence>
<evidence type="ECO:0000259" key="3">
    <source>
        <dbReference type="Pfam" id="PF13632"/>
    </source>
</evidence>
<dbReference type="Gene3D" id="3.90.550.10">
    <property type="entry name" value="Spore Coat Polysaccharide Biosynthesis Protein SpsA, Chain A"/>
    <property type="match status" value="1"/>
</dbReference>
<dbReference type="Pfam" id="PF13632">
    <property type="entry name" value="Glyco_trans_2_3"/>
    <property type="match status" value="1"/>
</dbReference>
<evidence type="ECO:0000256" key="2">
    <source>
        <dbReference type="SAM" id="Phobius"/>
    </source>
</evidence>
<feature type="transmembrane region" description="Helical" evidence="2">
    <location>
        <begin position="735"/>
        <end position="754"/>
    </location>
</feature>
<feature type="transmembrane region" description="Helical" evidence="2">
    <location>
        <begin position="249"/>
        <end position="270"/>
    </location>
</feature>
<dbReference type="Proteomes" id="UP001498398">
    <property type="component" value="Unassembled WGS sequence"/>
</dbReference>
<dbReference type="EMBL" id="JBANRG010000003">
    <property type="protein sequence ID" value="KAK7469308.1"/>
    <property type="molecule type" value="Genomic_DNA"/>
</dbReference>
<protein>
    <recommendedName>
        <fullName evidence="7">Glycosyltransferase 2-like domain-containing protein</fullName>
    </recommendedName>
</protein>
<gene>
    <name evidence="5" type="ORF">VKT23_003792</name>
</gene>
<feature type="compositionally biased region" description="Basic and acidic residues" evidence="1">
    <location>
        <begin position="459"/>
        <end position="468"/>
    </location>
</feature>
<reference evidence="5 6" key="1">
    <citation type="submission" date="2024-01" db="EMBL/GenBank/DDBJ databases">
        <title>A draft genome for the cacao thread blight pathogen Marasmiellus scandens.</title>
        <authorList>
            <person name="Baruah I.K."/>
            <person name="Leung J."/>
            <person name="Bukari Y."/>
            <person name="Amoako-Attah I."/>
            <person name="Meinhardt L.W."/>
            <person name="Bailey B.A."/>
            <person name="Cohen S.P."/>
        </authorList>
    </citation>
    <scope>NUCLEOTIDE SEQUENCE [LARGE SCALE GENOMIC DNA]</scope>
    <source>
        <strain evidence="5 6">GH-19</strain>
    </source>
</reference>
<keyword evidence="2" id="KW-1133">Transmembrane helix</keyword>
<keyword evidence="6" id="KW-1185">Reference proteome</keyword>
<keyword evidence="2" id="KW-0812">Transmembrane</keyword>
<dbReference type="Pfam" id="PF25550">
    <property type="entry name" value="DUF7928"/>
    <property type="match status" value="2"/>
</dbReference>
<feature type="transmembrane region" description="Helical" evidence="2">
    <location>
        <begin position="282"/>
        <end position="303"/>
    </location>
</feature>
<feature type="transmembrane region" description="Helical" evidence="2">
    <location>
        <begin position="806"/>
        <end position="830"/>
    </location>
</feature>
<feature type="domain" description="Glycosyltransferase 2-like" evidence="3">
    <location>
        <begin position="537"/>
        <end position="754"/>
    </location>
</feature>
<name>A0ABR1K2K9_9AGAR</name>
<evidence type="ECO:0000259" key="4">
    <source>
        <dbReference type="Pfam" id="PF25550"/>
    </source>
</evidence>
<dbReference type="InterPro" id="IPR057688">
    <property type="entry name" value="DUF7928"/>
</dbReference>
<dbReference type="PANTHER" id="PTHR35408">
    <property type="entry name" value="CHROMOSOME 15, WHOLE GENOME SHOTGUN SEQUENCE"/>
    <property type="match status" value="1"/>
</dbReference>
<feature type="region of interest" description="Disordered" evidence="1">
    <location>
        <begin position="454"/>
        <end position="500"/>
    </location>
</feature>
<feature type="region of interest" description="Disordered" evidence="1">
    <location>
        <begin position="177"/>
        <end position="198"/>
    </location>
</feature>
<evidence type="ECO:0000313" key="6">
    <source>
        <dbReference type="Proteomes" id="UP001498398"/>
    </source>
</evidence>
<proteinExistence type="predicted"/>
<evidence type="ECO:0000256" key="1">
    <source>
        <dbReference type="SAM" id="MobiDB-lite"/>
    </source>
</evidence>
<feature type="transmembrane region" description="Helical" evidence="2">
    <location>
        <begin position="894"/>
        <end position="916"/>
    </location>
</feature>
<dbReference type="InterPro" id="IPR001173">
    <property type="entry name" value="Glyco_trans_2-like"/>
</dbReference>
<comment type="caution">
    <text evidence="5">The sequence shown here is derived from an EMBL/GenBank/DDBJ whole genome shotgun (WGS) entry which is preliminary data.</text>
</comment>
<feature type="domain" description="DUF7928" evidence="4">
    <location>
        <begin position="139"/>
        <end position="174"/>
    </location>
</feature>
<feature type="transmembrane region" description="Helical" evidence="2">
    <location>
        <begin position="859"/>
        <end position="882"/>
    </location>
</feature>
<evidence type="ECO:0008006" key="7">
    <source>
        <dbReference type="Google" id="ProtNLM"/>
    </source>
</evidence>
<dbReference type="PANTHER" id="PTHR35408:SF3">
    <property type="entry name" value="GLYCOSYLTRANSFERASE 2-LIKE DOMAIN-CONTAINING PROTEIN"/>
    <property type="match status" value="1"/>
</dbReference>
<organism evidence="5 6">
    <name type="scientific">Marasmiellus scandens</name>
    <dbReference type="NCBI Taxonomy" id="2682957"/>
    <lineage>
        <taxon>Eukaryota</taxon>
        <taxon>Fungi</taxon>
        <taxon>Dikarya</taxon>
        <taxon>Basidiomycota</taxon>
        <taxon>Agaricomycotina</taxon>
        <taxon>Agaricomycetes</taxon>
        <taxon>Agaricomycetidae</taxon>
        <taxon>Agaricales</taxon>
        <taxon>Marasmiineae</taxon>
        <taxon>Omphalotaceae</taxon>
        <taxon>Marasmiellus</taxon>
    </lineage>
</organism>
<accession>A0ABR1K2K9</accession>
<feature type="compositionally biased region" description="Polar residues" evidence="1">
    <location>
        <begin position="469"/>
        <end position="482"/>
    </location>
</feature>
<dbReference type="InterPro" id="IPR029044">
    <property type="entry name" value="Nucleotide-diphossugar_trans"/>
</dbReference>
<feature type="domain" description="DUF7928" evidence="4">
    <location>
        <begin position="4"/>
        <end position="129"/>
    </location>
</feature>
<keyword evidence="2" id="KW-0472">Membrane</keyword>